<comment type="similarity">
    <text evidence="2 8">Belongs to the prokaryotic riboflavin transporter (P-RFT) (TC 2.A.87) family.</text>
</comment>
<dbReference type="STRING" id="112903.SAMN04490178_13413"/>
<reference evidence="10 11" key="1">
    <citation type="submission" date="2016-10" db="EMBL/GenBank/DDBJ databases">
        <authorList>
            <person name="de Groot N.N."/>
        </authorList>
    </citation>
    <scope>NUCLEOTIDE SEQUENCE [LARGE SCALE GENOMIC DNA]</scope>
    <source>
        <strain evidence="10 11">DSM 13305</strain>
    </source>
</reference>
<evidence type="ECO:0000256" key="7">
    <source>
        <dbReference type="ARBA" id="ARBA00023136"/>
    </source>
</evidence>
<keyword evidence="7 8" id="KW-0472">Membrane</keyword>
<dbReference type="PANTHER" id="PTHR38438:SF1">
    <property type="entry name" value="RIBOFLAVIN TRANSPORTER RIBU"/>
    <property type="match status" value="1"/>
</dbReference>
<evidence type="ECO:0000256" key="2">
    <source>
        <dbReference type="ARBA" id="ARBA00005540"/>
    </source>
</evidence>
<dbReference type="InterPro" id="IPR024529">
    <property type="entry name" value="ECF_trnsprt_substrate-spec"/>
</dbReference>
<organism evidence="10 11">
    <name type="scientific">Propionispora vibrioides</name>
    <dbReference type="NCBI Taxonomy" id="112903"/>
    <lineage>
        <taxon>Bacteria</taxon>
        <taxon>Bacillati</taxon>
        <taxon>Bacillota</taxon>
        <taxon>Negativicutes</taxon>
        <taxon>Selenomonadales</taxon>
        <taxon>Sporomusaceae</taxon>
        <taxon>Propionispora</taxon>
    </lineage>
</organism>
<evidence type="ECO:0000313" key="11">
    <source>
        <dbReference type="Proteomes" id="UP000198847"/>
    </source>
</evidence>
<evidence type="ECO:0000256" key="1">
    <source>
        <dbReference type="ARBA" id="ARBA00004651"/>
    </source>
</evidence>
<feature type="transmembrane region" description="Helical" evidence="9">
    <location>
        <begin position="78"/>
        <end position="95"/>
    </location>
</feature>
<keyword evidence="3 8" id="KW-0813">Transport</keyword>
<name>A0A1H8XYU9_9FIRM</name>
<dbReference type="Proteomes" id="UP000198847">
    <property type="component" value="Unassembled WGS sequence"/>
</dbReference>
<evidence type="ECO:0000256" key="5">
    <source>
        <dbReference type="ARBA" id="ARBA00022692"/>
    </source>
</evidence>
<keyword evidence="4 8" id="KW-1003">Cell membrane</keyword>
<feature type="transmembrane region" description="Helical" evidence="9">
    <location>
        <begin position="159"/>
        <end position="183"/>
    </location>
</feature>
<feature type="transmembrane region" description="Helical" evidence="9">
    <location>
        <begin position="39"/>
        <end position="58"/>
    </location>
</feature>
<dbReference type="GO" id="GO:0032217">
    <property type="term" value="F:riboflavin transmembrane transporter activity"/>
    <property type="evidence" value="ECO:0007669"/>
    <property type="project" value="UniProtKB-UniRule"/>
</dbReference>
<proteinExistence type="inferred from homology"/>
<keyword evidence="11" id="KW-1185">Reference proteome</keyword>
<dbReference type="RefSeq" id="WP_091751568.1">
    <property type="nucleotide sequence ID" value="NZ_FODY01000034.1"/>
</dbReference>
<dbReference type="Pfam" id="PF12822">
    <property type="entry name" value="ECF_trnsprt"/>
    <property type="match status" value="1"/>
</dbReference>
<evidence type="ECO:0000313" key="10">
    <source>
        <dbReference type="EMBL" id="SEP45055.1"/>
    </source>
</evidence>
<evidence type="ECO:0000256" key="4">
    <source>
        <dbReference type="ARBA" id="ARBA00022475"/>
    </source>
</evidence>
<accession>A0A1H8XYU9</accession>
<protein>
    <recommendedName>
        <fullName evidence="8">Riboflavin transporter</fullName>
    </recommendedName>
</protein>
<keyword evidence="6 9" id="KW-1133">Transmembrane helix</keyword>
<evidence type="ECO:0000256" key="9">
    <source>
        <dbReference type="SAM" id="Phobius"/>
    </source>
</evidence>
<keyword evidence="5 9" id="KW-0812">Transmembrane</keyword>
<dbReference type="AlphaFoldDB" id="A0A1H8XYU9"/>
<dbReference type="InterPro" id="IPR025720">
    <property type="entry name" value="RibU"/>
</dbReference>
<dbReference type="Gene3D" id="1.10.1760.20">
    <property type="match status" value="1"/>
</dbReference>
<evidence type="ECO:0000256" key="6">
    <source>
        <dbReference type="ARBA" id="ARBA00022989"/>
    </source>
</evidence>
<dbReference type="GO" id="GO:0005886">
    <property type="term" value="C:plasma membrane"/>
    <property type="evidence" value="ECO:0007669"/>
    <property type="project" value="UniProtKB-SubCell"/>
</dbReference>
<dbReference type="PANTHER" id="PTHR38438">
    <property type="entry name" value="RIBOFLAVIN TRANSPORTER RIBU"/>
    <property type="match status" value="1"/>
</dbReference>
<sequence>MYKTQYLAKIGLLAAVATLLMFFEVPVPMLPAFLKLDISELPAVIAVFSLGPVAGVLVDLIKNMLHIAGTQTAGIGELANFLVGVAFLVPAGLVYRRHSCYQGALLALTAGSVTMVAAASLLNYFVLIPLYQAVLHFPLEQVIAMGSAANPHIVDLKTFVTLAIAPFNAIKGLVIAVFTLLLYRKVLPLLHEG</sequence>
<comment type="function">
    <text evidence="8">Probably a riboflavin-binding protein that interacts with the energy-coupling factor (ECF) ABC-transporter complex.</text>
</comment>
<dbReference type="EMBL" id="FODY01000034">
    <property type="protein sequence ID" value="SEP45055.1"/>
    <property type="molecule type" value="Genomic_DNA"/>
</dbReference>
<feature type="transmembrane region" description="Helical" evidence="9">
    <location>
        <begin position="6"/>
        <end position="27"/>
    </location>
</feature>
<feature type="transmembrane region" description="Helical" evidence="9">
    <location>
        <begin position="107"/>
        <end position="131"/>
    </location>
</feature>
<evidence type="ECO:0000256" key="8">
    <source>
        <dbReference type="PIRNR" id="PIRNR037778"/>
    </source>
</evidence>
<evidence type="ECO:0000256" key="3">
    <source>
        <dbReference type="ARBA" id="ARBA00022448"/>
    </source>
</evidence>
<dbReference type="PIRSF" id="PIRSF037778">
    <property type="entry name" value="UCP037778_transp_RibU"/>
    <property type="match status" value="1"/>
</dbReference>
<gene>
    <name evidence="10" type="ORF">SAMN04490178_13413</name>
</gene>
<comment type="subcellular location">
    <subcellularLocation>
        <location evidence="1">Cell membrane</location>
        <topology evidence="1">Multi-pass membrane protein</topology>
    </subcellularLocation>
</comment>
<dbReference type="OrthoDB" id="9809216at2"/>